<dbReference type="InterPro" id="IPR019800">
    <property type="entry name" value="Glyco_hydro_3_AS"/>
</dbReference>
<dbReference type="PANTHER" id="PTHR30480">
    <property type="entry name" value="BETA-HEXOSAMINIDASE-RELATED"/>
    <property type="match status" value="1"/>
</dbReference>
<feature type="domain" description="Glycoside hydrolase family 3 N-terminal" evidence="4">
    <location>
        <begin position="34"/>
        <end position="332"/>
    </location>
</feature>
<evidence type="ECO:0000313" key="5">
    <source>
        <dbReference type="EMBL" id="SEG55412.1"/>
    </source>
</evidence>
<dbReference type="InterPro" id="IPR036962">
    <property type="entry name" value="Glyco_hydro_3_N_sf"/>
</dbReference>
<dbReference type="PANTHER" id="PTHR30480:SF16">
    <property type="entry name" value="GLYCOSIDE HYDROLASE FAMILY 3 DOMAIN PROTEIN"/>
    <property type="match status" value="1"/>
</dbReference>
<dbReference type="OrthoDB" id="9805821at2"/>
<dbReference type="InterPro" id="IPR017853">
    <property type="entry name" value="GH"/>
</dbReference>
<protein>
    <submittedName>
        <fullName evidence="5">Beta-N-acetylhexosaminidase</fullName>
    </submittedName>
</protein>
<dbReference type="EMBL" id="FNVU01000006">
    <property type="protein sequence ID" value="SEG55412.1"/>
    <property type="molecule type" value="Genomic_DNA"/>
</dbReference>
<dbReference type="InterPro" id="IPR050226">
    <property type="entry name" value="NagZ_Beta-hexosaminidase"/>
</dbReference>
<dbReference type="GO" id="GO:0005975">
    <property type="term" value="P:carbohydrate metabolic process"/>
    <property type="evidence" value="ECO:0007669"/>
    <property type="project" value="InterPro"/>
</dbReference>
<dbReference type="GO" id="GO:0004553">
    <property type="term" value="F:hydrolase activity, hydrolyzing O-glycosyl compounds"/>
    <property type="evidence" value="ECO:0007669"/>
    <property type="project" value="InterPro"/>
</dbReference>
<dbReference type="Gene3D" id="3.20.20.300">
    <property type="entry name" value="Glycoside hydrolase, family 3, N-terminal domain"/>
    <property type="match status" value="1"/>
</dbReference>
<dbReference type="GO" id="GO:0009254">
    <property type="term" value="P:peptidoglycan turnover"/>
    <property type="evidence" value="ECO:0007669"/>
    <property type="project" value="TreeGrafter"/>
</dbReference>
<dbReference type="SUPFAM" id="SSF51445">
    <property type="entry name" value="(Trans)glycosidases"/>
    <property type="match status" value="1"/>
</dbReference>
<comment type="similarity">
    <text evidence="1">Belongs to the glycosyl hydrolase 3 family.</text>
</comment>
<reference evidence="5 6" key="1">
    <citation type="submission" date="2016-10" db="EMBL/GenBank/DDBJ databases">
        <authorList>
            <person name="de Groot N.N."/>
        </authorList>
    </citation>
    <scope>NUCLEOTIDE SEQUENCE [LARGE SCALE GENOMIC DNA]</scope>
    <source>
        <strain evidence="5 6">CGMCC 4.2023</strain>
    </source>
</reference>
<dbReference type="Pfam" id="PF00933">
    <property type="entry name" value="Glyco_hydro_3"/>
    <property type="match status" value="1"/>
</dbReference>
<dbReference type="Proteomes" id="UP000236754">
    <property type="component" value="Unassembled WGS sequence"/>
</dbReference>
<evidence type="ECO:0000256" key="3">
    <source>
        <dbReference type="ARBA" id="ARBA00023295"/>
    </source>
</evidence>
<keyword evidence="6" id="KW-1185">Reference proteome</keyword>
<sequence length="517" mass="53113">MTPVHDPVRRLAHAVLMPGFTGTSAPKWLIEALHEGLGSVCYFGHNLRSPEQTAELSARIHDAGPVVIAMDEEGGGVTRLHVADGSPHVGAAVLGRADDLALTAVVARGIARDVRAAGIDLALAPVADVNSDPANPVIGVRSFGAEPEPVGRHAAAWVGAVQDEGVAACAKHFPGHGDTRVDSHVGLPVVEVELETLRAREMVPFAAAVEAGVRCVMTSHIVFPALDSRMATISPAVLGLLRDDLGFDGVIVSDAVSMLAVVETVGFAEGVVQALAAGVDLVCLGNPGIPLTGDAPTDEEEFRTAVDAVVAAVAAGRLPLARIEEAASRVHALAEWTRTRREGGPAPAAEDIPDTTAANDAVAARALRVRGEVAGVLGGPVRIVDVRRRRNVASGRLSDLVADALLARLPGSTVEAVFARTATVEGRATRADLADEQGGTVTPGEPADVVLAGTPGSDPAQDAALALQLERAPDAVVVCLGWAATADSLPAARNAVFTYGESLPTARALTELLTGRP</sequence>
<dbReference type="RefSeq" id="WP_103886473.1">
    <property type="nucleotide sequence ID" value="NZ_FNVU01000006.1"/>
</dbReference>
<gene>
    <name evidence="5" type="ORF">SAMN05216223_106200</name>
</gene>
<dbReference type="AlphaFoldDB" id="A0A1H6B485"/>
<accession>A0A1H6B485</accession>
<evidence type="ECO:0000256" key="2">
    <source>
        <dbReference type="ARBA" id="ARBA00022801"/>
    </source>
</evidence>
<evidence type="ECO:0000259" key="4">
    <source>
        <dbReference type="Pfam" id="PF00933"/>
    </source>
</evidence>
<dbReference type="PROSITE" id="PS00775">
    <property type="entry name" value="GLYCOSYL_HYDROL_F3"/>
    <property type="match status" value="1"/>
</dbReference>
<keyword evidence="2" id="KW-0378">Hydrolase</keyword>
<keyword evidence="3" id="KW-0326">Glycosidase</keyword>
<name>A0A1H6B485_9ACTN</name>
<evidence type="ECO:0000313" key="6">
    <source>
        <dbReference type="Proteomes" id="UP000236754"/>
    </source>
</evidence>
<dbReference type="InterPro" id="IPR001764">
    <property type="entry name" value="Glyco_hydro_3_N"/>
</dbReference>
<proteinExistence type="inferred from homology"/>
<evidence type="ECO:0000256" key="1">
    <source>
        <dbReference type="ARBA" id="ARBA00005336"/>
    </source>
</evidence>
<organism evidence="5 6">
    <name type="scientific">Actinacidiphila yanglinensis</name>
    <dbReference type="NCBI Taxonomy" id="310779"/>
    <lineage>
        <taxon>Bacteria</taxon>
        <taxon>Bacillati</taxon>
        <taxon>Actinomycetota</taxon>
        <taxon>Actinomycetes</taxon>
        <taxon>Kitasatosporales</taxon>
        <taxon>Streptomycetaceae</taxon>
        <taxon>Actinacidiphila</taxon>
    </lineage>
</organism>